<proteinExistence type="predicted"/>
<dbReference type="RefSeq" id="WP_182581679.1">
    <property type="nucleotide sequence ID" value="NZ_JACIUY010000064.1"/>
</dbReference>
<comment type="caution">
    <text evidence="1">The sequence shown here is derived from an EMBL/GenBank/DDBJ whole genome shotgun (WGS) entry which is preliminary data.</text>
</comment>
<accession>A0A7W3YCZ7</accession>
<evidence type="ECO:0000313" key="2">
    <source>
        <dbReference type="Proteomes" id="UP000518255"/>
    </source>
</evidence>
<evidence type="ECO:0000313" key="1">
    <source>
        <dbReference type="EMBL" id="MBB1086823.1"/>
    </source>
</evidence>
<gene>
    <name evidence="1" type="ORF">H5R63_08545</name>
</gene>
<sequence length="92" mass="10113">MKKFNIDQVEDTNITLDTVKGLAQTINDLLEDNISLFTEYPSTYKGVKGQADRLVTKLLALAKATITATTTAQNQIETVAEDFYKGGDHSCN</sequence>
<dbReference type="AlphaFoldDB" id="A0A7W3YCZ7"/>
<organism evidence="1 2">
    <name type="scientific">Limosilactobacillus fastidiosus</name>
    <dbReference type="NCBI Taxonomy" id="2759855"/>
    <lineage>
        <taxon>Bacteria</taxon>
        <taxon>Bacillati</taxon>
        <taxon>Bacillota</taxon>
        <taxon>Bacilli</taxon>
        <taxon>Lactobacillales</taxon>
        <taxon>Lactobacillaceae</taxon>
        <taxon>Limosilactobacillus</taxon>
    </lineage>
</organism>
<dbReference type="Proteomes" id="UP000518255">
    <property type="component" value="Unassembled WGS sequence"/>
</dbReference>
<dbReference type="EMBL" id="JACIUY010000064">
    <property type="protein sequence ID" value="MBB1086823.1"/>
    <property type="molecule type" value="Genomic_DNA"/>
</dbReference>
<reference evidence="1 2" key="1">
    <citation type="submission" date="2020-07" db="EMBL/GenBank/DDBJ databases">
        <title>Description of Limosilactobacillus balticus sp. nov., Limosilactobacillus agrestis sp. nov., Limosilactobacillus albertensis sp. nov., Limosilactobacillus rudii sp. nov., Limosilactobacillus fastidiosus sp. nov., five novel Limosilactobacillus species isolated from the vertebrate gastrointestinal tract, and proposal of 6 subspecies of Limosilactobacillus reuteri adapted to the gastrointestinal tract of specific vertebrate hosts.</title>
        <authorList>
            <person name="Li F."/>
            <person name="Cheng C."/>
            <person name="Zheng J."/>
            <person name="Quevedo R.M."/>
            <person name="Li J."/>
            <person name="Roos S."/>
            <person name="Gaenzle M.G."/>
            <person name="Walter J."/>
        </authorList>
    </citation>
    <scope>NUCLEOTIDE SEQUENCE [LARGE SCALE GENOMIC DNA]</scope>
    <source>
        <strain evidence="1 2">WF-MA3-C</strain>
    </source>
</reference>
<protein>
    <submittedName>
        <fullName evidence="1">Uncharacterized protein</fullName>
    </submittedName>
</protein>
<name>A0A7W3YCZ7_9LACO</name>